<protein>
    <submittedName>
        <fullName evidence="5">E3 ubiquitin ligase</fullName>
    </submittedName>
</protein>
<feature type="signal peptide" evidence="4">
    <location>
        <begin position="1"/>
        <end position="27"/>
    </location>
</feature>
<dbReference type="GO" id="GO:0007091">
    <property type="term" value="P:metaphase/anaphase transition of mitotic cell cycle"/>
    <property type="evidence" value="ECO:0007669"/>
    <property type="project" value="TreeGrafter"/>
</dbReference>
<dbReference type="AlphaFoldDB" id="A0A7J0F274"/>
<keyword evidence="3" id="KW-0131">Cell cycle</keyword>
<dbReference type="GO" id="GO:0031145">
    <property type="term" value="P:anaphase-promoting complex-dependent catabolic process"/>
    <property type="evidence" value="ECO:0007669"/>
    <property type="project" value="TreeGrafter"/>
</dbReference>
<keyword evidence="4" id="KW-0732">Signal</keyword>
<evidence type="ECO:0000313" key="5">
    <source>
        <dbReference type="EMBL" id="GFY92798.1"/>
    </source>
</evidence>
<accession>A0A7J0F274</accession>
<keyword evidence="1" id="KW-0132">Cell division</keyword>
<evidence type="ECO:0000313" key="6">
    <source>
        <dbReference type="Proteomes" id="UP000585474"/>
    </source>
</evidence>
<evidence type="ECO:0000256" key="1">
    <source>
        <dbReference type="ARBA" id="ARBA00022618"/>
    </source>
</evidence>
<dbReference type="Proteomes" id="UP000585474">
    <property type="component" value="Unassembled WGS sequence"/>
</dbReference>
<evidence type="ECO:0000256" key="2">
    <source>
        <dbReference type="ARBA" id="ARBA00022776"/>
    </source>
</evidence>
<reference evidence="5 6" key="1">
    <citation type="submission" date="2019-07" db="EMBL/GenBank/DDBJ databases">
        <title>De Novo Assembly of kiwifruit Actinidia rufa.</title>
        <authorList>
            <person name="Sugita-Konishi S."/>
            <person name="Sato K."/>
            <person name="Mori E."/>
            <person name="Abe Y."/>
            <person name="Kisaki G."/>
            <person name="Hamano K."/>
            <person name="Suezawa K."/>
            <person name="Otani M."/>
            <person name="Fukuda T."/>
            <person name="Manabe T."/>
            <person name="Gomi K."/>
            <person name="Tabuchi M."/>
            <person name="Akimitsu K."/>
            <person name="Kataoka I."/>
        </authorList>
    </citation>
    <scope>NUCLEOTIDE SEQUENCE [LARGE SCALE GENOMIC DNA]</scope>
    <source>
        <strain evidence="6">cv. Fuchu</strain>
    </source>
</reference>
<sequence length="168" mass="18501">MFTINRLSLVFQSAALMSVGLLYEGLAHPQTMQILLAEIGHRSGGDNVLEREGYAVSVGFSLGLVASGRGEDALGFMDTFVERLFQYVGGKETRNERSFPLTVSTDDHNRVAGQMKDGTQVNVDITTPGAIIALALFKGFIHQKIGFNPRFLKLSKMVSMALEMRWVM</sequence>
<dbReference type="OrthoDB" id="1729421at2759"/>
<dbReference type="GO" id="GO:0005680">
    <property type="term" value="C:anaphase-promoting complex"/>
    <property type="evidence" value="ECO:0007669"/>
    <property type="project" value="InterPro"/>
</dbReference>
<dbReference type="GO" id="GO:0070979">
    <property type="term" value="P:protein K11-linked ubiquitination"/>
    <property type="evidence" value="ECO:0007669"/>
    <property type="project" value="TreeGrafter"/>
</dbReference>
<dbReference type="PANTHER" id="PTHR12827:SF3">
    <property type="entry name" value="ANAPHASE-PROMOTING COMPLEX SUBUNIT 1"/>
    <property type="match status" value="1"/>
</dbReference>
<dbReference type="PANTHER" id="PTHR12827">
    <property type="entry name" value="MEIOTIC CHECKPOINT REGULATOR TSG24 FAMILY MEMBER"/>
    <property type="match status" value="1"/>
</dbReference>
<gene>
    <name evidence="5" type="ORF">Acr_08g0011940</name>
</gene>
<dbReference type="EMBL" id="BJWL01000008">
    <property type="protein sequence ID" value="GFY92798.1"/>
    <property type="molecule type" value="Genomic_DNA"/>
</dbReference>
<keyword evidence="6" id="KW-1185">Reference proteome</keyword>
<evidence type="ECO:0000256" key="4">
    <source>
        <dbReference type="SAM" id="SignalP"/>
    </source>
</evidence>
<evidence type="ECO:0000256" key="3">
    <source>
        <dbReference type="ARBA" id="ARBA00023306"/>
    </source>
</evidence>
<organism evidence="5 6">
    <name type="scientific">Actinidia rufa</name>
    <dbReference type="NCBI Taxonomy" id="165716"/>
    <lineage>
        <taxon>Eukaryota</taxon>
        <taxon>Viridiplantae</taxon>
        <taxon>Streptophyta</taxon>
        <taxon>Embryophyta</taxon>
        <taxon>Tracheophyta</taxon>
        <taxon>Spermatophyta</taxon>
        <taxon>Magnoliopsida</taxon>
        <taxon>eudicotyledons</taxon>
        <taxon>Gunneridae</taxon>
        <taxon>Pentapetalae</taxon>
        <taxon>asterids</taxon>
        <taxon>Ericales</taxon>
        <taxon>Actinidiaceae</taxon>
        <taxon>Actinidia</taxon>
    </lineage>
</organism>
<dbReference type="GO" id="GO:0051301">
    <property type="term" value="P:cell division"/>
    <property type="evidence" value="ECO:0007669"/>
    <property type="project" value="UniProtKB-KW"/>
</dbReference>
<comment type="caution">
    <text evidence="5">The sequence shown here is derived from an EMBL/GenBank/DDBJ whole genome shotgun (WGS) entry which is preliminary data.</text>
</comment>
<dbReference type="GO" id="GO:0060090">
    <property type="term" value="F:molecular adaptor activity"/>
    <property type="evidence" value="ECO:0007669"/>
    <property type="project" value="TreeGrafter"/>
</dbReference>
<feature type="chain" id="PRO_5029717929" evidence="4">
    <location>
        <begin position="28"/>
        <end position="168"/>
    </location>
</feature>
<proteinExistence type="predicted"/>
<keyword evidence="2" id="KW-0498">Mitosis</keyword>
<dbReference type="InterPro" id="IPR024990">
    <property type="entry name" value="Apc1"/>
</dbReference>
<name>A0A7J0F274_9ERIC</name>